<evidence type="ECO:0000256" key="1">
    <source>
        <dbReference type="ARBA" id="ARBA00001970"/>
    </source>
</evidence>
<keyword evidence="11 19" id="KW-1133">Transmembrane helix</keyword>
<keyword evidence="4" id="KW-1003">Cell membrane</keyword>
<feature type="binding site" description="axial binding residue" evidence="16">
    <location>
        <position position="56"/>
    </location>
    <ligand>
        <name>heme b</name>
        <dbReference type="ChEBI" id="CHEBI:60344"/>
        <label>1; low-spin</label>
    </ligand>
    <ligandPart>
        <name>Fe</name>
        <dbReference type="ChEBI" id="CHEBI:18248"/>
    </ligandPart>
</feature>
<name>A0A2Z4FRY0_9DELT</name>
<dbReference type="PANTHER" id="PTHR10422">
    <property type="entry name" value="CYTOCHROME C OXIDASE SUBUNIT 1"/>
    <property type="match status" value="1"/>
</dbReference>
<dbReference type="UniPathway" id="UPA00705"/>
<feature type="transmembrane region" description="Helical" evidence="19">
    <location>
        <begin position="57"/>
        <end position="75"/>
    </location>
</feature>
<evidence type="ECO:0000256" key="16">
    <source>
        <dbReference type="PIRSR" id="PIRSR604677-50"/>
    </source>
</evidence>
<feature type="binding site" description="axial binding residue" evidence="16">
    <location>
        <position position="341"/>
    </location>
    <ligand>
        <name>heme b</name>
        <dbReference type="ChEBI" id="CHEBI:60344"/>
        <label>2; high-spin</label>
    </ligand>
    <ligandPart>
        <name>Fe</name>
        <dbReference type="ChEBI" id="CHEBI:18248"/>
    </ligandPart>
</feature>
<dbReference type="InterPro" id="IPR036909">
    <property type="entry name" value="Cyt_c-like_dom_sf"/>
</dbReference>
<feature type="compositionally biased region" description="Acidic residues" evidence="18">
    <location>
        <begin position="766"/>
        <end position="775"/>
    </location>
</feature>
<comment type="cofactor">
    <cofactor evidence="1">
        <name>heme b</name>
        <dbReference type="ChEBI" id="CHEBI:60344"/>
    </cofactor>
</comment>
<dbReference type="InterPro" id="IPR023615">
    <property type="entry name" value="Cyt_c_Oxase_su1_BS"/>
</dbReference>
<evidence type="ECO:0000256" key="3">
    <source>
        <dbReference type="ARBA" id="ARBA00022448"/>
    </source>
</evidence>
<dbReference type="PROSITE" id="PS50855">
    <property type="entry name" value="COX1"/>
    <property type="match status" value="1"/>
</dbReference>
<dbReference type="Gene3D" id="1.20.210.10">
    <property type="entry name" value="Cytochrome c oxidase-like, subunit I domain"/>
    <property type="match status" value="1"/>
</dbReference>
<comment type="catalytic activity">
    <reaction evidence="15">
        <text>4 Fe(II)-[cytochrome c] + O2 + 8 H(+)(in) = 4 Fe(III)-[cytochrome c] + 2 H2O + 4 H(+)(out)</text>
        <dbReference type="Rhea" id="RHEA:11436"/>
        <dbReference type="Rhea" id="RHEA-COMP:10350"/>
        <dbReference type="Rhea" id="RHEA-COMP:14399"/>
        <dbReference type="ChEBI" id="CHEBI:15377"/>
        <dbReference type="ChEBI" id="CHEBI:15378"/>
        <dbReference type="ChEBI" id="CHEBI:15379"/>
        <dbReference type="ChEBI" id="CHEBI:29033"/>
        <dbReference type="ChEBI" id="CHEBI:29034"/>
        <dbReference type="EC" id="7.1.1.9"/>
    </reaction>
</comment>
<evidence type="ECO:0000256" key="13">
    <source>
        <dbReference type="ARBA" id="ARBA00023008"/>
    </source>
</evidence>
<dbReference type="GO" id="GO:0022904">
    <property type="term" value="P:respiratory electron transport chain"/>
    <property type="evidence" value="ECO:0007669"/>
    <property type="project" value="TreeGrafter"/>
</dbReference>
<feature type="transmembrane region" description="Helical" evidence="19">
    <location>
        <begin position="378"/>
        <end position="399"/>
    </location>
</feature>
<feature type="region of interest" description="Disordered" evidence="18">
    <location>
        <begin position="705"/>
        <end position="775"/>
    </location>
</feature>
<feature type="compositionally biased region" description="Low complexity" evidence="18">
    <location>
        <begin position="735"/>
        <end position="747"/>
    </location>
</feature>
<dbReference type="OrthoDB" id="9806838at2"/>
<evidence type="ECO:0000256" key="14">
    <source>
        <dbReference type="ARBA" id="ARBA00023136"/>
    </source>
</evidence>
<reference evidence="22 23" key="1">
    <citation type="submission" date="2018-06" db="EMBL/GenBank/DDBJ databases">
        <title>Lujinxingia sediminis gen. nov. sp. nov., a new facultative anaerobic member of the class Deltaproteobacteria, and proposal of Lujinxingaceae fam. nov.</title>
        <authorList>
            <person name="Guo L.-Y."/>
            <person name="Li C.-M."/>
            <person name="Wang S."/>
            <person name="Du Z.-J."/>
        </authorList>
    </citation>
    <scope>NUCLEOTIDE SEQUENCE [LARGE SCALE GENOMIC DNA]</scope>
    <source>
        <strain evidence="22 23">FA350</strain>
    </source>
</reference>
<keyword evidence="8 16" id="KW-0479">Metal-binding</keyword>
<feature type="transmembrane region" description="Helical" evidence="19">
    <location>
        <begin position="496"/>
        <end position="520"/>
    </location>
</feature>
<evidence type="ECO:0000256" key="9">
    <source>
        <dbReference type="ARBA" id="ARBA00022967"/>
    </source>
</evidence>
<feature type="transmembrane region" description="Helical" evidence="19">
    <location>
        <begin position="12"/>
        <end position="37"/>
    </location>
</feature>
<dbReference type="InterPro" id="IPR003468">
    <property type="entry name" value="Cyt_c_oxidase_monohaem-su/FixO"/>
</dbReference>
<feature type="domain" description="Cytochrome c" evidence="21">
    <location>
        <begin position="535"/>
        <end position="697"/>
    </location>
</feature>
<evidence type="ECO:0000256" key="4">
    <source>
        <dbReference type="ARBA" id="ARBA00022475"/>
    </source>
</evidence>
<dbReference type="SUPFAM" id="SSF46626">
    <property type="entry name" value="Cytochrome c"/>
    <property type="match status" value="1"/>
</dbReference>
<organism evidence="22 23">
    <name type="scientific">Bradymonas sediminis</name>
    <dbReference type="NCBI Taxonomy" id="1548548"/>
    <lineage>
        <taxon>Bacteria</taxon>
        <taxon>Deltaproteobacteria</taxon>
        <taxon>Bradymonadales</taxon>
        <taxon>Bradymonadaceae</taxon>
        <taxon>Bradymonas</taxon>
    </lineage>
</organism>
<dbReference type="GO" id="GO:0046872">
    <property type="term" value="F:metal ion binding"/>
    <property type="evidence" value="ECO:0007669"/>
    <property type="project" value="UniProtKB-KW"/>
</dbReference>
<feature type="transmembrane region" description="Helical" evidence="19">
    <location>
        <begin position="233"/>
        <end position="251"/>
    </location>
</feature>
<dbReference type="PROSITE" id="PS51007">
    <property type="entry name" value="CYTC"/>
    <property type="match status" value="1"/>
</dbReference>
<dbReference type="Gene3D" id="1.10.760.10">
    <property type="entry name" value="Cytochrome c-like domain"/>
    <property type="match status" value="1"/>
</dbReference>
<evidence type="ECO:0000256" key="6">
    <source>
        <dbReference type="ARBA" id="ARBA00022660"/>
    </source>
</evidence>
<evidence type="ECO:0000259" key="20">
    <source>
        <dbReference type="PROSITE" id="PS50855"/>
    </source>
</evidence>
<dbReference type="SUPFAM" id="SSF81442">
    <property type="entry name" value="Cytochrome c oxidase subunit I-like"/>
    <property type="match status" value="1"/>
</dbReference>
<comment type="cofactor">
    <cofactor evidence="16">
        <name>heme</name>
        <dbReference type="ChEBI" id="CHEBI:30413"/>
    </cofactor>
    <text evidence="16">Binds 2 heme groups per subunit, denoted as high- and low-spin.</text>
</comment>
<protein>
    <submittedName>
        <fullName evidence="22">Cytochrome C oxidase Cbb3</fullName>
    </submittedName>
</protein>
<evidence type="ECO:0000256" key="10">
    <source>
        <dbReference type="ARBA" id="ARBA00022982"/>
    </source>
</evidence>
<comment type="subcellular location">
    <subcellularLocation>
        <location evidence="2">Cell membrane</location>
        <topology evidence="2">Multi-pass membrane protein</topology>
    </subcellularLocation>
</comment>
<feature type="transmembrane region" description="Helical" evidence="19">
    <location>
        <begin position="347"/>
        <end position="366"/>
    </location>
</feature>
<dbReference type="GO" id="GO:0006119">
    <property type="term" value="P:oxidative phosphorylation"/>
    <property type="evidence" value="ECO:0007669"/>
    <property type="project" value="UniProtKB-UniPathway"/>
</dbReference>
<feature type="binding site" description="axial binding residue" evidence="16">
    <location>
        <position position="343"/>
    </location>
    <ligand>
        <name>heme b</name>
        <dbReference type="ChEBI" id="CHEBI:60344"/>
        <label>1; low-spin</label>
    </ligand>
    <ligandPart>
        <name>Fe</name>
        <dbReference type="ChEBI" id="CHEBI:18248"/>
    </ligandPart>
</feature>
<comment type="cofactor">
    <cofactor evidence="16">
        <name>Cu(2+)</name>
        <dbReference type="ChEBI" id="CHEBI:29036"/>
    </cofactor>
    <text evidence="16">Binds 1 copper ion per subunit, denoted as copper B.</text>
</comment>
<feature type="compositionally biased region" description="Basic and acidic residues" evidence="18">
    <location>
        <begin position="751"/>
        <end position="765"/>
    </location>
</feature>
<feature type="binding site" evidence="16">
    <location>
        <position position="254"/>
    </location>
    <ligand>
        <name>Cu cation</name>
        <dbReference type="ChEBI" id="CHEBI:23378"/>
        <label>B</label>
    </ligand>
</feature>
<feature type="transmembrane region" description="Helical" evidence="19">
    <location>
        <begin position="125"/>
        <end position="145"/>
    </location>
</feature>
<dbReference type="GO" id="GO:0015990">
    <property type="term" value="P:electron transport coupled proton transport"/>
    <property type="evidence" value="ECO:0007669"/>
    <property type="project" value="TreeGrafter"/>
</dbReference>
<dbReference type="NCBIfam" id="NF011053">
    <property type="entry name" value="PRK14485.1"/>
    <property type="match status" value="1"/>
</dbReference>
<evidence type="ECO:0000256" key="8">
    <source>
        <dbReference type="ARBA" id="ARBA00022723"/>
    </source>
</evidence>
<evidence type="ECO:0000256" key="7">
    <source>
        <dbReference type="ARBA" id="ARBA00022692"/>
    </source>
</evidence>
<evidence type="ECO:0000256" key="2">
    <source>
        <dbReference type="ARBA" id="ARBA00004651"/>
    </source>
</evidence>
<keyword evidence="23" id="KW-1185">Reference proteome</keyword>
<dbReference type="GO" id="GO:0004129">
    <property type="term" value="F:cytochrome-c oxidase activity"/>
    <property type="evidence" value="ECO:0007669"/>
    <property type="project" value="UniProtKB-EC"/>
</dbReference>
<evidence type="ECO:0000256" key="12">
    <source>
        <dbReference type="ARBA" id="ARBA00023004"/>
    </source>
</evidence>
<feature type="transmembrane region" description="Helical" evidence="19">
    <location>
        <begin position="263"/>
        <end position="290"/>
    </location>
</feature>
<dbReference type="NCBIfam" id="TIGR00780">
    <property type="entry name" value="ccoN"/>
    <property type="match status" value="1"/>
</dbReference>
<dbReference type="GO" id="GO:0005886">
    <property type="term" value="C:plasma membrane"/>
    <property type="evidence" value="ECO:0007669"/>
    <property type="project" value="UniProtKB-SubCell"/>
</dbReference>
<comment type="similarity">
    <text evidence="17">Belongs to the heme-copper respiratory oxidase family.</text>
</comment>
<feature type="domain" description="Cytochrome oxidase subunit I profile" evidence="20">
    <location>
        <begin position="13"/>
        <end position="498"/>
    </location>
</feature>
<keyword evidence="14 19" id="KW-0472">Membrane</keyword>
<evidence type="ECO:0000313" key="22">
    <source>
        <dbReference type="EMBL" id="AWV91466.1"/>
    </source>
</evidence>
<feature type="binding site" evidence="16">
    <location>
        <position position="253"/>
    </location>
    <ligand>
        <name>Cu cation</name>
        <dbReference type="ChEBI" id="CHEBI:23378"/>
        <label>B</label>
    </ligand>
</feature>
<dbReference type="PROSITE" id="PS00077">
    <property type="entry name" value="COX1_CUB"/>
    <property type="match status" value="1"/>
</dbReference>
<dbReference type="InterPro" id="IPR009056">
    <property type="entry name" value="Cyt_c-like_dom"/>
</dbReference>
<dbReference type="Pfam" id="PF02433">
    <property type="entry name" value="FixO"/>
    <property type="match status" value="1"/>
</dbReference>
<keyword evidence="12 16" id="KW-0408">Iron</keyword>
<keyword evidence="7 17" id="KW-0812">Transmembrane</keyword>
<evidence type="ECO:0000256" key="5">
    <source>
        <dbReference type="ARBA" id="ARBA00022617"/>
    </source>
</evidence>
<feature type="transmembrane region" description="Helical" evidence="19">
    <location>
        <begin position="439"/>
        <end position="458"/>
    </location>
</feature>
<feature type="transmembrane region" description="Helical" evidence="19">
    <location>
        <begin position="95"/>
        <end position="113"/>
    </location>
</feature>
<evidence type="ECO:0000256" key="19">
    <source>
        <dbReference type="SAM" id="Phobius"/>
    </source>
</evidence>
<accession>A0A2Z4FRY0</accession>
<feature type="binding site" evidence="16">
    <location>
        <position position="203"/>
    </location>
    <ligand>
        <name>Cu cation</name>
        <dbReference type="ChEBI" id="CHEBI:23378"/>
        <label>B</label>
    </ligand>
</feature>
<dbReference type="KEGG" id="bsed:DN745_15690"/>
<dbReference type="Proteomes" id="UP000249799">
    <property type="component" value="Chromosome"/>
</dbReference>
<keyword evidence="10 17" id="KW-0249">Electron transport</keyword>
<dbReference type="Pfam" id="PF00115">
    <property type="entry name" value="COX1"/>
    <property type="match status" value="1"/>
</dbReference>
<feature type="transmembrane region" description="Helical" evidence="19">
    <location>
        <begin position="157"/>
        <end position="178"/>
    </location>
</feature>
<evidence type="ECO:0000313" key="23">
    <source>
        <dbReference type="Proteomes" id="UP000249799"/>
    </source>
</evidence>
<proteinExistence type="inferred from homology"/>
<sequence>MEIQYDDAISRNFVLATLFWGAIGMLVGVIIALQLAFPEANPALKYFTFGRLRPVHTNAVIFAFAGNGIFAAIYYSTQRLVKARMFSDLMSKLHFWGWQAVIVGAAVTLPLGYTQTKEYAEIEWPLDIALTVVWVIFAINFFLTLKNRRVKHLYVAIWFYIATIITVAMLHIVNNLVIPVGMFKSYSVFSGVQDAMIQWWYGHNAVAFVLTTPFLGLMYYFLPKAANRPVFSYKLSILHFWSLVFIYIWAGPHHLHYTSLPEWAATLGMVFSVALWMPSWGGMINGLLTLRGAWDKLRTDPILKFFVVAITFYGMATFEGPMMSVKAVNALTHYTDYTVAHVHSGALGWNGFMLFGMIYWLVPRLWQTELWSKRLANAHFWMGTLGILLYIIALYAASISQGLNWRAFDENGQLMYPVFMETVVTIIPMYWVRVLGGTLYLTGMIMCIVNVVMTMRAVEGKLEDPKAMVPETPAWRLTMKEKSGETLHRRFEGWPLVFSVLTFVAVAAGSVIEIVPMLLIRDTVPKIESVKPYTPLELEGRDMYIAEGCATCHTQQVRPMRHEIERYGEYSKPGEGVYEYPHLWGSKRTGPDLARLAGKYNNDWHYRHMENPRSTTPHSIMPPYPHMLTDELDLSQVQAKMRGLQKLGVPYSDAEIDRAVEDAQAQAAQMASQITVAKGNVEDRAIVALIAYLQRLGADVKQSTAAPAPAKKAEEPKEAAAAQDKAAEEADEAGEQAAAAPDAGAAEADADSDKADAQAPAKEDTPSEDSEEVTQ</sequence>
<feature type="transmembrane region" description="Helical" evidence="19">
    <location>
        <begin position="302"/>
        <end position="318"/>
    </location>
</feature>
<keyword evidence="6 17" id="KW-0679">Respiratory chain</keyword>
<keyword evidence="3 17" id="KW-0813">Transport</keyword>
<keyword evidence="5 16" id="KW-0349">Heme</keyword>
<evidence type="ECO:0000256" key="11">
    <source>
        <dbReference type="ARBA" id="ARBA00022989"/>
    </source>
</evidence>
<dbReference type="InterPro" id="IPR000883">
    <property type="entry name" value="Cyt_C_Oxase_1"/>
</dbReference>
<evidence type="ECO:0000256" key="17">
    <source>
        <dbReference type="RuleBase" id="RU000370"/>
    </source>
</evidence>
<dbReference type="EMBL" id="CP030032">
    <property type="protein sequence ID" value="AWV91466.1"/>
    <property type="molecule type" value="Genomic_DNA"/>
</dbReference>
<evidence type="ECO:0000256" key="18">
    <source>
        <dbReference type="SAM" id="MobiDB-lite"/>
    </source>
</evidence>
<dbReference type="CDD" id="cd01661">
    <property type="entry name" value="cbb3_Oxidase_I"/>
    <property type="match status" value="1"/>
</dbReference>
<keyword evidence="9" id="KW-1278">Translocase</keyword>
<dbReference type="InterPro" id="IPR023616">
    <property type="entry name" value="Cyt_c_oxase-like_su1_dom"/>
</dbReference>
<dbReference type="GO" id="GO:0020037">
    <property type="term" value="F:heme binding"/>
    <property type="evidence" value="ECO:0007669"/>
    <property type="project" value="InterPro"/>
</dbReference>
<feature type="transmembrane region" description="Helical" evidence="19">
    <location>
        <begin position="198"/>
        <end position="221"/>
    </location>
</feature>
<dbReference type="NCBIfam" id="NF011055">
    <property type="entry name" value="PRK14487.1"/>
    <property type="match status" value="1"/>
</dbReference>
<dbReference type="AlphaFoldDB" id="A0A2Z4FRY0"/>
<dbReference type="PANTHER" id="PTHR10422:SF29">
    <property type="entry name" value="CYTOCHROME C OXIDASE SUBUNIT 1 HOMOLOG, BACTEROID"/>
    <property type="match status" value="1"/>
</dbReference>
<evidence type="ECO:0000259" key="21">
    <source>
        <dbReference type="PROSITE" id="PS51007"/>
    </source>
</evidence>
<evidence type="ECO:0000256" key="15">
    <source>
        <dbReference type="ARBA" id="ARBA00047816"/>
    </source>
</evidence>
<keyword evidence="13" id="KW-0186">Copper</keyword>
<dbReference type="InterPro" id="IPR036927">
    <property type="entry name" value="Cyt_c_oxase-like_su1_sf"/>
</dbReference>
<dbReference type="NCBIfam" id="TIGR00781">
    <property type="entry name" value="ccoO"/>
    <property type="match status" value="1"/>
</dbReference>
<gene>
    <name evidence="22" type="ORF">DN745_15690</name>
</gene>
<dbReference type="InterPro" id="IPR004677">
    <property type="entry name" value="Cyt_c_oxidase_cbb3_su1"/>
</dbReference>